<dbReference type="CDD" id="cd24015">
    <property type="entry name" value="ASKHA_NBD_PanK-III"/>
    <property type="match status" value="1"/>
</dbReference>
<evidence type="ECO:0000256" key="2">
    <source>
        <dbReference type="ARBA" id="ARBA00001958"/>
    </source>
</evidence>
<dbReference type="PANTHER" id="PTHR34265">
    <property type="entry name" value="TYPE III PANTOTHENATE KINASE"/>
    <property type="match status" value="1"/>
</dbReference>
<organism evidence="17 18">
    <name type="scientific">Robiginitalea myxolifaciens</name>
    <dbReference type="NCBI Taxonomy" id="400055"/>
    <lineage>
        <taxon>Bacteria</taxon>
        <taxon>Pseudomonadati</taxon>
        <taxon>Bacteroidota</taxon>
        <taxon>Flavobacteriia</taxon>
        <taxon>Flavobacteriales</taxon>
        <taxon>Flavobacteriaceae</taxon>
        <taxon>Robiginitalea</taxon>
    </lineage>
</organism>
<dbReference type="NCBIfam" id="NF009853">
    <property type="entry name" value="PRK13320.1-5"/>
    <property type="match status" value="1"/>
</dbReference>
<feature type="active site" description="Proton acceptor" evidence="16">
    <location>
        <position position="96"/>
    </location>
</feature>
<dbReference type="Proteomes" id="UP000199534">
    <property type="component" value="Unassembled WGS sequence"/>
</dbReference>
<dbReference type="STRING" id="400055.SAMN04490243_1493"/>
<evidence type="ECO:0000256" key="13">
    <source>
        <dbReference type="ARBA" id="ARBA00022993"/>
    </source>
</evidence>
<evidence type="ECO:0000256" key="1">
    <source>
        <dbReference type="ARBA" id="ARBA00001206"/>
    </source>
</evidence>
<evidence type="ECO:0000256" key="12">
    <source>
        <dbReference type="ARBA" id="ARBA00022958"/>
    </source>
</evidence>
<evidence type="ECO:0000256" key="16">
    <source>
        <dbReference type="HAMAP-Rule" id="MF_01274"/>
    </source>
</evidence>
<evidence type="ECO:0000256" key="7">
    <source>
        <dbReference type="ARBA" id="ARBA00022490"/>
    </source>
</evidence>
<dbReference type="HAMAP" id="MF_01274">
    <property type="entry name" value="Pantothen_kinase_3"/>
    <property type="match status" value="1"/>
</dbReference>
<keyword evidence="7 16" id="KW-0963">Cytoplasm</keyword>
<protein>
    <recommendedName>
        <fullName evidence="15 16">Type III pantothenate kinase</fullName>
        <ecNumber evidence="6 16">2.7.1.33</ecNumber>
    </recommendedName>
    <alternativeName>
        <fullName evidence="16">PanK-III</fullName>
    </alternativeName>
    <alternativeName>
        <fullName evidence="16">Pantothenic acid kinase</fullName>
    </alternativeName>
</protein>
<dbReference type="PANTHER" id="PTHR34265:SF1">
    <property type="entry name" value="TYPE III PANTOTHENATE KINASE"/>
    <property type="match status" value="1"/>
</dbReference>
<dbReference type="UniPathway" id="UPA00241">
    <property type="reaction ID" value="UER00352"/>
</dbReference>
<evidence type="ECO:0000256" key="4">
    <source>
        <dbReference type="ARBA" id="ARBA00005225"/>
    </source>
</evidence>
<evidence type="ECO:0000256" key="10">
    <source>
        <dbReference type="ARBA" id="ARBA00022777"/>
    </source>
</evidence>
<dbReference type="InterPro" id="IPR004619">
    <property type="entry name" value="Type_III_PanK"/>
</dbReference>
<sequence length="242" mass="26286">MNLVIDAGNTSIKLGVFIRGKLEHTQTTDKEGFAGAIRDTFSNYPGISHAILASVGSLGTMARDVVSVFCEVHVVSALTRVPYKNAYASPQTLGADRMALATAAYYYKEKENVLVIDAGSCITYDMVNDIGEYMGGAISPGLRMRYRALNTFTAKLPELKPQAPMALIGNATESSIHSGVVNGLCFELDGTIDQYRSHFENLTVILTGGDSQFLSNRLKNTIFALPNFLLQGLNQLLDYNKS</sequence>
<comment type="subunit">
    <text evidence="5 16">Homodimer.</text>
</comment>
<evidence type="ECO:0000256" key="6">
    <source>
        <dbReference type="ARBA" id="ARBA00012102"/>
    </source>
</evidence>
<keyword evidence="10 16" id="KW-0418">Kinase</keyword>
<evidence type="ECO:0000313" key="18">
    <source>
        <dbReference type="Proteomes" id="UP000199534"/>
    </source>
</evidence>
<reference evidence="17 18" key="1">
    <citation type="submission" date="2016-10" db="EMBL/GenBank/DDBJ databases">
        <authorList>
            <person name="de Groot N.N."/>
        </authorList>
    </citation>
    <scope>NUCLEOTIDE SEQUENCE [LARGE SCALE GENOMIC DNA]</scope>
    <source>
        <strain evidence="17 18">DSM 21019</strain>
    </source>
</reference>
<comment type="cofactor">
    <cofactor evidence="2">
        <name>K(+)</name>
        <dbReference type="ChEBI" id="CHEBI:29103"/>
    </cofactor>
</comment>
<evidence type="ECO:0000256" key="5">
    <source>
        <dbReference type="ARBA" id="ARBA00011738"/>
    </source>
</evidence>
<dbReference type="EC" id="2.7.1.33" evidence="6 16"/>
<keyword evidence="9 16" id="KW-0547">Nucleotide-binding</keyword>
<dbReference type="NCBIfam" id="TIGR00671">
    <property type="entry name" value="baf"/>
    <property type="match status" value="1"/>
</dbReference>
<keyword evidence="12 16" id="KW-0630">Potassium</keyword>
<dbReference type="Gene3D" id="3.30.420.40">
    <property type="match status" value="2"/>
</dbReference>
<dbReference type="InterPro" id="IPR043129">
    <property type="entry name" value="ATPase_NBD"/>
</dbReference>
<evidence type="ECO:0000313" key="17">
    <source>
        <dbReference type="EMBL" id="SFR39207.1"/>
    </source>
</evidence>
<comment type="pathway">
    <text evidence="4 16">Cofactor biosynthesis; coenzyme A biosynthesis; CoA from (R)-pantothenate: step 1/5.</text>
</comment>
<dbReference type="GO" id="GO:0046872">
    <property type="term" value="F:metal ion binding"/>
    <property type="evidence" value="ECO:0007669"/>
    <property type="project" value="UniProtKB-KW"/>
</dbReference>
<accession>A0A1I6GAW3</accession>
<comment type="similarity">
    <text evidence="14 16">Belongs to the type III pantothenate kinase family.</text>
</comment>
<evidence type="ECO:0000256" key="11">
    <source>
        <dbReference type="ARBA" id="ARBA00022840"/>
    </source>
</evidence>
<dbReference type="OrthoDB" id="9804707at2"/>
<dbReference type="EMBL" id="FOYQ01000001">
    <property type="protein sequence ID" value="SFR39207.1"/>
    <property type="molecule type" value="Genomic_DNA"/>
</dbReference>
<dbReference type="Pfam" id="PF03309">
    <property type="entry name" value="Pan_kinase"/>
    <property type="match status" value="1"/>
</dbReference>
<feature type="binding site" evidence="16">
    <location>
        <position position="120"/>
    </location>
    <ligand>
        <name>ATP</name>
        <dbReference type="ChEBI" id="CHEBI:30616"/>
    </ligand>
</feature>
<feature type="binding site" evidence="16">
    <location>
        <position position="117"/>
    </location>
    <ligand>
        <name>K(+)</name>
        <dbReference type="ChEBI" id="CHEBI:29103"/>
    </ligand>
</feature>
<name>A0A1I6GAW3_9FLAO</name>
<evidence type="ECO:0000256" key="3">
    <source>
        <dbReference type="ARBA" id="ARBA00004496"/>
    </source>
</evidence>
<evidence type="ECO:0000256" key="8">
    <source>
        <dbReference type="ARBA" id="ARBA00022679"/>
    </source>
</evidence>
<dbReference type="GO" id="GO:0004594">
    <property type="term" value="F:pantothenate kinase activity"/>
    <property type="evidence" value="ECO:0007669"/>
    <property type="project" value="UniProtKB-UniRule"/>
</dbReference>
<dbReference type="GO" id="GO:0005524">
    <property type="term" value="F:ATP binding"/>
    <property type="evidence" value="ECO:0007669"/>
    <property type="project" value="UniProtKB-UniRule"/>
</dbReference>
<gene>
    <name evidence="16" type="primary">coaX</name>
    <name evidence="17" type="ORF">SAMN04490243_1493</name>
</gene>
<dbReference type="GO" id="GO:0015937">
    <property type="term" value="P:coenzyme A biosynthetic process"/>
    <property type="evidence" value="ECO:0007669"/>
    <property type="project" value="UniProtKB-UniRule"/>
</dbReference>
<comment type="function">
    <text evidence="16">Catalyzes the phosphorylation of pantothenate (Pan), the first step in CoA biosynthesis.</text>
</comment>
<proteinExistence type="inferred from homology"/>
<evidence type="ECO:0000256" key="9">
    <source>
        <dbReference type="ARBA" id="ARBA00022741"/>
    </source>
</evidence>
<keyword evidence="13 16" id="KW-0173">Coenzyme A biosynthesis</keyword>
<feature type="binding site" evidence="16">
    <location>
        <position position="87"/>
    </location>
    <ligand>
        <name>substrate</name>
    </ligand>
</feature>
<feature type="binding site" evidence="16">
    <location>
        <begin position="6"/>
        <end position="13"/>
    </location>
    <ligand>
        <name>ATP</name>
        <dbReference type="ChEBI" id="CHEBI:30616"/>
    </ligand>
</feature>
<comment type="catalytic activity">
    <reaction evidence="1 16">
        <text>(R)-pantothenate + ATP = (R)-4'-phosphopantothenate + ADP + H(+)</text>
        <dbReference type="Rhea" id="RHEA:16373"/>
        <dbReference type="ChEBI" id="CHEBI:10986"/>
        <dbReference type="ChEBI" id="CHEBI:15378"/>
        <dbReference type="ChEBI" id="CHEBI:29032"/>
        <dbReference type="ChEBI" id="CHEBI:30616"/>
        <dbReference type="ChEBI" id="CHEBI:456216"/>
        <dbReference type="EC" id="2.7.1.33"/>
    </reaction>
</comment>
<feature type="binding site" evidence="16">
    <location>
        <position position="172"/>
    </location>
    <ligand>
        <name>substrate</name>
    </ligand>
</feature>
<evidence type="ECO:0000256" key="15">
    <source>
        <dbReference type="ARBA" id="ARBA00040883"/>
    </source>
</evidence>
<keyword evidence="11 16" id="KW-0067">ATP-binding</keyword>
<keyword evidence="18" id="KW-1185">Reference proteome</keyword>
<comment type="cofactor">
    <cofactor evidence="16">
        <name>NH4(+)</name>
        <dbReference type="ChEBI" id="CHEBI:28938"/>
    </cofactor>
    <cofactor evidence="16">
        <name>K(+)</name>
        <dbReference type="ChEBI" id="CHEBI:29103"/>
    </cofactor>
    <text evidence="16">A monovalent cation. Ammonium or potassium.</text>
</comment>
<dbReference type="SUPFAM" id="SSF53067">
    <property type="entry name" value="Actin-like ATPase domain"/>
    <property type="match status" value="2"/>
</dbReference>
<dbReference type="AlphaFoldDB" id="A0A1I6GAW3"/>
<keyword evidence="8 16" id="KW-0808">Transferase</keyword>
<comment type="subcellular location">
    <subcellularLocation>
        <location evidence="3 16">Cytoplasm</location>
    </subcellularLocation>
</comment>
<dbReference type="RefSeq" id="WP_092981872.1">
    <property type="nucleotide sequence ID" value="NZ_FOYQ01000001.1"/>
</dbReference>
<keyword evidence="16" id="KW-0479">Metal-binding</keyword>
<evidence type="ECO:0000256" key="14">
    <source>
        <dbReference type="ARBA" id="ARBA00038036"/>
    </source>
</evidence>
<feature type="binding site" evidence="16">
    <location>
        <begin position="94"/>
        <end position="97"/>
    </location>
    <ligand>
        <name>substrate</name>
    </ligand>
</feature>
<dbReference type="GO" id="GO:0005737">
    <property type="term" value="C:cytoplasm"/>
    <property type="evidence" value="ECO:0007669"/>
    <property type="project" value="UniProtKB-SubCell"/>
</dbReference>